<dbReference type="InterPro" id="IPR012312">
    <property type="entry name" value="Hemerythrin-like"/>
</dbReference>
<dbReference type="PANTHER" id="PTHR39966:SF1">
    <property type="entry name" value="HEMERYTHRIN-LIKE DOMAIN-CONTAINING PROTEIN"/>
    <property type="match status" value="1"/>
</dbReference>
<evidence type="ECO:0000259" key="1">
    <source>
        <dbReference type="Pfam" id="PF01814"/>
    </source>
</evidence>
<protein>
    <recommendedName>
        <fullName evidence="1">Hemerythrin-like domain-containing protein</fullName>
    </recommendedName>
</protein>
<dbReference type="OrthoDB" id="7349010at2"/>
<gene>
    <name evidence="2" type="ORF">D779_1943</name>
</gene>
<name>W9V6H4_9GAMM</name>
<dbReference type="Pfam" id="PF01814">
    <property type="entry name" value="Hemerythrin"/>
    <property type="match status" value="1"/>
</dbReference>
<sequence length="183" mass="21267">MHPIMTRLNQDHARLTRVLDLLQELLDRFHDGVEPDYELMQEMVEYMATYADIVHHPTEDIIFRRVLDKGAGQHDVFDVLIRQHVSLSLVSKRFRKSLEGILNEEVLLREDVEANGRELVATMRAHLQLEETEAFPIALQYLEDEDWAAIEAEAPVAEDPLFGDPDSVRFRALYRSLYEQAHS</sequence>
<comment type="caution">
    <text evidence="2">The sequence shown here is derived from an EMBL/GenBank/DDBJ whole genome shotgun (WGS) entry which is preliminary data.</text>
</comment>
<reference evidence="2 3" key="1">
    <citation type="submission" date="2012-11" db="EMBL/GenBank/DDBJ databases">
        <title>Genome assembly of Thiorhodococcus sp. AK35.</title>
        <authorList>
            <person name="Nupur N."/>
            <person name="Khatri I."/>
            <person name="Subramanian S."/>
            <person name="Pinnaka A."/>
        </authorList>
    </citation>
    <scope>NUCLEOTIDE SEQUENCE [LARGE SCALE GENOMIC DNA]</scope>
    <source>
        <strain evidence="2 3">AK35</strain>
    </source>
</reference>
<dbReference type="AlphaFoldDB" id="W9V6H4"/>
<dbReference type="RefSeq" id="WP_043753747.1">
    <property type="nucleotide sequence ID" value="NZ_AONC01000031.1"/>
</dbReference>
<feature type="domain" description="Hemerythrin-like" evidence="1">
    <location>
        <begin position="7"/>
        <end position="138"/>
    </location>
</feature>
<dbReference type="PANTHER" id="PTHR39966">
    <property type="entry name" value="BLL2471 PROTEIN-RELATED"/>
    <property type="match status" value="1"/>
</dbReference>
<dbReference type="GO" id="GO:0005886">
    <property type="term" value="C:plasma membrane"/>
    <property type="evidence" value="ECO:0007669"/>
    <property type="project" value="TreeGrafter"/>
</dbReference>
<dbReference type="eggNOG" id="COG3945">
    <property type="taxonomic scope" value="Bacteria"/>
</dbReference>
<dbReference type="EMBL" id="AONC01000031">
    <property type="protein sequence ID" value="EXJ14979.1"/>
    <property type="molecule type" value="Genomic_DNA"/>
</dbReference>
<evidence type="ECO:0000313" key="2">
    <source>
        <dbReference type="EMBL" id="EXJ14979.1"/>
    </source>
</evidence>
<keyword evidence="3" id="KW-1185">Reference proteome</keyword>
<dbReference type="CDD" id="cd12108">
    <property type="entry name" value="Hr-like"/>
    <property type="match status" value="1"/>
</dbReference>
<organism evidence="2 3">
    <name type="scientific">Imhoffiella purpurea</name>
    <dbReference type="NCBI Taxonomy" id="1249627"/>
    <lineage>
        <taxon>Bacteria</taxon>
        <taxon>Pseudomonadati</taxon>
        <taxon>Pseudomonadota</taxon>
        <taxon>Gammaproteobacteria</taxon>
        <taxon>Chromatiales</taxon>
        <taxon>Chromatiaceae</taxon>
        <taxon>Imhoffiella</taxon>
    </lineage>
</organism>
<dbReference type="STRING" id="1249627.D779_1943"/>
<accession>W9V6H4</accession>
<dbReference type="Gene3D" id="1.20.120.520">
    <property type="entry name" value="nmb1532 protein domain like"/>
    <property type="match status" value="1"/>
</dbReference>
<evidence type="ECO:0000313" key="3">
    <source>
        <dbReference type="Proteomes" id="UP000019460"/>
    </source>
</evidence>
<proteinExistence type="predicted"/>
<dbReference type="Proteomes" id="UP000019460">
    <property type="component" value="Unassembled WGS sequence"/>
</dbReference>